<sequence length="109" mass="12452">MVLIANAYRPDSNIPCKRKYLTLCERECGRVNAKVVSTAQSRTQLQKQPALGTSRVFMLTHGKEVRRVSFFQSALKALFVMAFRMVGKVSFLVRSGYFLTFISVKYSIY</sequence>
<dbReference type="Proteomes" id="UP000181903">
    <property type="component" value="Chromosome I"/>
</dbReference>
<protein>
    <submittedName>
        <fullName evidence="1">Uncharacterized protein</fullName>
    </submittedName>
</protein>
<accession>A0ABY0RED0</accession>
<dbReference type="EMBL" id="LT629706">
    <property type="protein sequence ID" value="SDN83989.1"/>
    <property type="molecule type" value="Genomic_DNA"/>
</dbReference>
<organism evidence="1 2">
    <name type="scientific">Pseudomonas poae</name>
    <dbReference type="NCBI Taxonomy" id="200451"/>
    <lineage>
        <taxon>Bacteria</taxon>
        <taxon>Pseudomonadati</taxon>
        <taxon>Pseudomonadota</taxon>
        <taxon>Gammaproteobacteria</taxon>
        <taxon>Pseudomonadales</taxon>
        <taxon>Pseudomonadaceae</taxon>
        <taxon>Pseudomonas</taxon>
    </lineage>
</organism>
<gene>
    <name evidence="1" type="ORF">SAMN04490208_1646</name>
</gene>
<proteinExistence type="predicted"/>
<evidence type="ECO:0000313" key="2">
    <source>
        <dbReference type="Proteomes" id="UP000181903"/>
    </source>
</evidence>
<reference evidence="1 2" key="1">
    <citation type="submission" date="2016-10" db="EMBL/GenBank/DDBJ databases">
        <authorList>
            <person name="Varghese N."/>
            <person name="Submissions S."/>
        </authorList>
    </citation>
    <scope>NUCLEOTIDE SEQUENCE [LARGE SCALE GENOMIC DNA]</scope>
    <source>
        <strain evidence="1 2">BS2776</strain>
    </source>
</reference>
<name>A0ABY0RED0_9PSED</name>
<evidence type="ECO:0000313" key="1">
    <source>
        <dbReference type="EMBL" id="SDN83989.1"/>
    </source>
</evidence>
<keyword evidence="2" id="KW-1185">Reference proteome</keyword>